<evidence type="ECO:0000256" key="5">
    <source>
        <dbReference type="ARBA" id="ARBA00022989"/>
    </source>
</evidence>
<feature type="signal peptide" evidence="8">
    <location>
        <begin position="1"/>
        <end position="25"/>
    </location>
</feature>
<dbReference type="Pfam" id="PF16317">
    <property type="entry name" value="Glyco_hydro_99"/>
    <property type="match status" value="1"/>
</dbReference>
<evidence type="ECO:0000256" key="4">
    <source>
        <dbReference type="ARBA" id="ARBA00022968"/>
    </source>
</evidence>
<comment type="caution">
    <text evidence="10">The sequence shown here is derived from an EMBL/GenBank/DDBJ whole genome shotgun (WGS) entry which is preliminary data.</text>
</comment>
<evidence type="ECO:0000313" key="11">
    <source>
        <dbReference type="Proteomes" id="UP000660454"/>
    </source>
</evidence>
<keyword evidence="7" id="KW-0472">Membrane</keyword>
<dbReference type="CDD" id="cd11574">
    <property type="entry name" value="GH99"/>
    <property type="match status" value="1"/>
</dbReference>
<dbReference type="SUPFAM" id="SSF49785">
    <property type="entry name" value="Galactose-binding domain-like"/>
    <property type="match status" value="1"/>
</dbReference>
<reference evidence="10 11" key="1">
    <citation type="submission" date="2021-01" db="EMBL/GenBank/DDBJ databases">
        <title>Whole genome shotgun sequence of Microbispora siamensis NBRC 104113.</title>
        <authorList>
            <person name="Komaki H."/>
            <person name="Tamura T."/>
        </authorList>
    </citation>
    <scope>NUCLEOTIDE SEQUENCE [LARGE SCALE GENOMIC DNA]</scope>
    <source>
        <strain evidence="10 11">NBRC 104113</strain>
    </source>
</reference>
<dbReference type="InterPro" id="IPR026071">
    <property type="entry name" value="Glyco_Hydrolase_99"/>
</dbReference>
<dbReference type="Gene3D" id="3.20.20.80">
    <property type="entry name" value="Glycosidases"/>
    <property type="match status" value="1"/>
</dbReference>
<keyword evidence="4" id="KW-0735">Signal-anchor</keyword>
<evidence type="ECO:0000256" key="8">
    <source>
        <dbReference type="SAM" id="SignalP"/>
    </source>
</evidence>
<evidence type="ECO:0000259" key="9">
    <source>
        <dbReference type="PROSITE" id="PS50022"/>
    </source>
</evidence>
<gene>
    <name evidence="10" type="ORF">Msi02_34910</name>
</gene>
<keyword evidence="2" id="KW-0812">Transmembrane</keyword>
<dbReference type="InterPro" id="IPR000421">
    <property type="entry name" value="FA58C"/>
</dbReference>
<sequence length="493" mass="53015">MTRRIVLALLLAAGLLGLPVSPARAAAPDLSANTHIFYYPWYGSPSVNGSWRHWQQGGHTPPADIGSDLYPALGAYDSGDVAGTVAQHMKWIRQAGVGVLVYSWWGRGSYEDTLVRRVLDAAQAQGLKVAWHLEPYEGRTADSTVADIRYIDATYGGHPAFYRAADQGNRPAFYVFESLRVADWSALDQVNRDNIVLAQTTDTTKIAHFSGMYTYDAIAGATAPGWKNASDYAKQHGLVWAPSIGPGYVDDRAVPGNTTPTLGRANGATYDKEWANALDPATGGLPTWVSITSFNEWHEGSVIEPASGTPPAGYGYQTYEGAYGRTGAAAETAYLDRTKYWTTEFENRRAGSPANLALNRPATADSACAPSEGPAKAVNGSWTGGIGDKWCSLGAAKWLRLDLGSAVTVGRLVVRHAGAGGEKASWNTRDFDLRTSIDGTTWTTVASVRDNTADVTTHAITPVTARYVRLDVLTPTGDGDRAARVYELEVYGR</sequence>
<proteinExistence type="predicted"/>
<dbReference type="InterPro" id="IPR008979">
    <property type="entry name" value="Galactose-bd-like_sf"/>
</dbReference>
<dbReference type="PROSITE" id="PS50022">
    <property type="entry name" value="FA58C_3"/>
    <property type="match status" value="1"/>
</dbReference>
<evidence type="ECO:0000313" key="10">
    <source>
        <dbReference type="EMBL" id="GIH62674.1"/>
    </source>
</evidence>
<feature type="chain" id="PRO_5046581001" description="F5/8 type C domain-containing protein" evidence="8">
    <location>
        <begin position="26"/>
        <end position="493"/>
    </location>
</feature>
<keyword evidence="5" id="KW-1133">Transmembrane helix</keyword>
<accession>A0ABQ4GMN8</accession>
<evidence type="ECO:0000256" key="2">
    <source>
        <dbReference type="ARBA" id="ARBA00022692"/>
    </source>
</evidence>
<keyword evidence="11" id="KW-1185">Reference proteome</keyword>
<keyword evidence="6" id="KW-0333">Golgi apparatus</keyword>
<evidence type="ECO:0000256" key="6">
    <source>
        <dbReference type="ARBA" id="ARBA00023034"/>
    </source>
</evidence>
<dbReference type="RefSeq" id="WP_204049303.1">
    <property type="nucleotide sequence ID" value="NZ_BOOF01000018.1"/>
</dbReference>
<dbReference type="PANTHER" id="PTHR13572:SF4">
    <property type="entry name" value="RE57134P"/>
    <property type="match status" value="1"/>
</dbReference>
<keyword evidence="3" id="KW-0378">Hydrolase</keyword>
<comment type="subcellular location">
    <subcellularLocation>
        <location evidence="1">Golgi apparatus membrane</location>
        <topology evidence="1">Single-pass type II membrane protein</topology>
    </subcellularLocation>
</comment>
<dbReference type="Proteomes" id="UP000660454">
    <property type="component" value="Unassembled WGS sequence"/>
</dbReference>
<evidence type="ECO:0000256" key="1">
    <source>
        <dbReference type="ARBA" id="ARBA00004323"/>
    </source>
</evidence>
<evidence type="ECO:0000256" key="7">
    <source>
        <dbReference type="ARBA" id="ARBA00023136"/>
    </source>
</evidence>
<dbReference type="PANTHER" id="PTHR13572">
    <property type="entry name" value="ENDO-ALPHA-1,2-MANNOSIDASE"/>
    <property type="match status" value="1"/>
</dbReference>
<organism evidence="10 11">
    <name type="scientific">Microbispora siamensis</name>
    <dbReference type="NCBI Taxonomy" id="564413"/>
    <lineage>
        <taxon>Bacteria</taxon>
        <taxon>Bacillati</taxon>
        <taxon>Actinomycetota</taxon>
        <taxon>Actinomycetes</taxon>
        <taxon>Streptosporangiales</taxon>
        <taxon>Streptosporangiaceae</taxon>
        <taxon>Microbispora</taxon>
    </lineage>
</organism>
<keyword evidence="8" id="KW-0732">Signal</keyword>
<name>A0ABQ4GMN8_9ACTN</name>
<protein>
    <recommendedName>
        <fullName evidence="9">F5/8 type C domain-containing protein</fullName>
    </recommendedName>
</protein>
<dbReference type="Pfam" id="PF22633">
    <property type="entry name" value="F5_F8_type_C_2"/>
    <property type="match status" value="1"/>
</dbReference>
<evidence type="ECO:0000256" key="3">
    <source>
        <dbReference type="ARBA" id="ARBA00022801"/>
    </source>
</evidence>
<dbReference type="EMBL" id="BOOF01000018">
    <property type="protein sequence ID" value="GIH62674.1"/>
    <property type="molecule type" value="Genomic_DNA"/>
</dbReference>
<dbReference type="Gene3D" id="2.60.120.260">
    <property type="entry name" value="Galactose-binding domain-like"/>
    <property type="match status" value="1"/>
</dbReference>
<feature type="domain" description="F5/8 type C" evidence="9">
    <location>
        <begin position="345"/>
        <end position="493"/>
    </location>
</feature>